<dbReference type="PANTHER" id="PTHR36851:SF1">
    <property type="entry name" value="GLYCO_TRANS_2-LIKE DOMAIN-CONTAINING PROTEIN"/>
    <property type="match status" value="1"/>
</dbReference>
<evidence type="ECO:0000256" key="1">
    <source>
        <dbReference type="SAM" id="Phobius"/>
    </source>
</evidence>
<evidence type="ECO:0000313" key="3">
    <source>
        <dbReference type="Proteomes" id="UP000318711"/>
    </source>
</evidence>
<evidence type="ECO:0000313" key="2">
    <source>
        <dbReference type="EMBL" id="TSC97023.1"/>
    </source>
</evidence>
<feature type="transmembrane region" description="Helical" evidence="1">
    <location>
        <begin position="375"/>
        <end position="393"/>
    </location>
</feature>
<dbReference type="Proteomes" id="UP000318711">
    <property type="component" value="Unassembled WGS sequence"/>
</dbReference>
<feature type="transmembrane region" description="Helical" evidence="1">
    <location>
        <begin position="413"/>
        <end position="432"/>
    </location>
</feature>
<proteinExistence type="predicted"/>
<dbReference type="EMBL" id="VMGL01000021">
    <property type="protein sequence ID" value="TSC97023.1"/>
    <property type="molecule type" value="Genomic_DNA"/>
</dbReference>
<name>A0A554LVY2_9BACT</name>
<dbReference type="SUPFAM" id="SSF53448">
    <property type="entry name" value="Nucleotide-diphospho-sugar transferases"/>
    <property type="match status" value="1"/>
</dbReference>
<dbReference type="InterPro" id="IPR029044">
    <property type="entry name" value="Nucleotide-diphossugar_trans"/>
</dbReference>
<keyword evidence="1" id="KW-0472">Membrane</keyword>
<protein>
    <submittedName>
        <fullName evidence="2">Uncharacterized protein</fullName>
    </submittedName>
</protein>
<gene>
    <name evidence="2" type="ORF">CEN88_222</name>
</gene>
<dbReference type="AlphaFoldDB" id="A0A554LVY2"/>
<sequence length="487" mass="57658">MNAKKFWEIFPGLTTWLSFLIPIVLSFFIPTAAAALFLVYTIYWLIKCLIMSWHLILGYFHYRKEIKIDWQWKLEEDFSDHWKSIYHLVIMPTYKEPVEVLDRAVGKLARSNYLLAKVIFVLAIEERAGEEAVKRAEELKKRYGHFFGRFFITRHPVNIKNEIIGKGANITYAAKELTKYILKEKIDPLRVVVTTLDSDNQVHPQYLACLTHRYIQNKDPRHTSFQPLPMYFNNIWQVPMPMRIVALGSSFWQMIESTRPRHLRNFSAHAQTLQTLIDVDYWSKVTIVEDGHQFWRTYFYYHGNHLVVPIFVPIYQDAVWAGNYRDTFREQYLQKKRWAWGVSDMPYVIMNTIKDKQLPRLYKWVNVGRLLEGHWAWATTSIFLVLIGWLPFLNHNFRTTIWAFNFPLIYSRLLTAAMLGMAITIIISTLLLPPRPKGHWPRMFVEWLLSPFLLPLTNIIFGSLPAIDSQTRLMLGKYLEYRVTVKK</sequence>
<feature type="transmembrane region" description="Helical" evidence="1">
    <location>
        <begin position="42"/>
        <end position="62"/>
    </location>
</feature>
<reference evidence="2 3" key="1">
    <citation type="submission" date="2017-07" db="EMBL/GenBank/DDBJ databases">
        <title>Mechanisms for carbon and nitrogen cycling indicate functional differentiation within the Candidate Phyla Radiation.</title>
        <authorList>
            <person name="Danczak R.E."/>
            <person name="Johnston M.D."/>
            <person name="Kenah C."/>
            <person name="Slattery M."/>
            <person name="Wrighton K.C."/>
            <person name="Wilkins M.J."/>
        </authorList>
    </citation>
    <scope>NUCLEOTIDE SEQUENCE [LARGE SCALE GENOMIC DNA]</scope>
    <source>
        <strain evidence="2">Licking1014_2</strain>
    </source>
</reference>
<keyword evidence="1" id="KW-1133">Transmembrane helix</keyword>
<accession>A0A554LVY2</accession>
<comment type="caution">
    <text evidence="2">The sequence shown here is derived from an EMBL/GenBank/DDBJ whole genome shotgun (WGS) entry which is preliminary data.</text>
</comment>
<organism evidence="2 3">
    <name type="scientific">Candidatus Berkelbacteria bacterium Licking1014_2</name>
    <dbReference type="NCBI Taxonomy" id="2017146"/>
    <lineage>
        <taxon>Bacteria</taxon>
        <taxon>Candidatus Berkelbacteria</taxon>
    </lineage>
</organism>
<feature type="transmembrane region" description="Helical" evidence="1">
    <location>
        <begin position="444"/>
        <end position="467"/>
    </location>
</feature>
<keyword evidence="1" id="KW-0812">Transmembrane</keyword>
<feature type="transmembrane region" description="Helical" evidence="1">
    <location>
        <begin position="12"/>
        <end position="36"/>
    </location>
</feature>
<dbReference type="PANTHER" id="PTHR36851">
    <property type="entry name" value="UNNAMED PRODUCT"/>
    <property type="match status" value="1"/>
</dbReference>
<dbReference type="Gene3D" id="3.90.550.10">
    <property type="entry name" value="Spore Coat Polysaccharide Biosynthesis Protein SpsA, Chain A"/>
    <property type="match status" value="1"/>
</dbReference>